<feature type="transmembrane region" description="Helical" evidence="2">
    <location>
        <begin position="85"/>
        <end position="107"/>
    </location>
</feature>
<organism evidence="3 4">
    <name type="scientific">Apiospora arundinis</name>
    <dbReference type="NCBI Taxonomy" id="335852"/>
    <lineage>
        <taxon>Eukaryota</taxon>
        <taxon>Fungi</taxon>
        <taxon>Dikarya</taxon>
        <taxon>Ascomycota</taxon>
        <taxon>Pezizomycotina</taxon>
        <taxon>Sordariomycetes</taxon>
        <taxon>Xylariomycetidae</taxon>
        <taxon>Amphisphaeriales</taxon>
        <taxon>Apiosporaceae</taxon>
        <taxon>Apiospora</taxon>
    </lineage>
</organism>
<dbReference type="EMBL" id="JAPCWZ010000007">
    <property type="protein sequence ID" value="KAK8856046.1"/>
    <property type="molecule type" value="Genomic_DNA"/>
</dbReference>
<evidence type="ECO:0000313" key="4">
    <source>
        <dbReference type="Proteomes" id="UP001390339"/>
    </source>
</evidence>
<feature type="compositionally biased region" description="Basic and acidic residues" evidence="1">
    <location>
        <begin position="159"/>
        <end position="171"/>
    </location>
</feature>
<sequence length="171" mass="18323">MGLCLATEKNNWDIVYQPSKTAWACCNDTAEPSGNCDVPLPGYPDLGEPFRAPAPSQLSTYYTVPLSTSPSYITMTASRNLSAGAAAGIGVGAGLGTCLVGIGAGFLMMRRRRHRREPTEGPLSQHDNKEPEQPQQQLRGAEGGYPGAPGAYDMGLQELEPRSRQLRELQG</sequence>
<feature type="region of interest" description="Disordered" evidence="1">
    <location>
        <begin position="115"/>
        <end position="171"/>
    </location>
</feature>
<proteinExistence type="predicted"/>
<gene>
    <name evidence="3" type="ORF">PGQ11_011958</name>
</gene>
<evidence type="ECO:0000256" key="1">
    <source>
        <dbReference type="SAM" id="MobiDB-lite"/>
    </source>
</evidence>
<protein>
    <submittedName>
        <fullName evidence="3">Uncharacterized protein</fullName>
    </submittedName>
</protein>
<accession>A0ABR2I119</accession>
<evidence type="ECO:0000256" key="2">
    <source>
        <dbReference type="SAM" id="Phobius"/>
    </source>
</evidence>
<keyword evidence="4" id="KW-1185">Reference proteome</keyword>
<keyword evidence="2" id="KW-0812">Transmembrane</keyword>
<keyword evidence="2" id="KW-1133">Transmembrane helix</keyword>
<reference evidence="3 4" key="1">
    <citation type="journal article" date="2024" name="IMA Fungus">
        <title>Apiospora arundinis, a panoply of carbohydrate-active enzymes and secondary metabolites.</title>
        <authorList>
            <person name="Sorensen T."/>
            <person name="Petersen C."/>
            <person name="Muurmann A.T."/>
            <person name="Christiansen J.V."/>
            <person name="Brundto M.L."/>
            <person name="Overgaard C.K."/>
            <person name="Boysen A.T."/>
            <person name="Wollenberg R.D."/>
            <person name="Larsen T.O."/>
            <person name="Sorensen J.L."/>
            <person name="Nielsen K.L."/>
            <person name="Sondergaard T.E."/>
        </authorList>
    </citation>
    <scope>NUCLEOTIDE SEQUENCE [LARGE SCALE GENOMIC DNA]</scope>
    <source>
        <strain evidence="3 4">AAU 773</strain>
    </source>
</reference>
<name>A0ABR2I119_9PEZI</name>
<dbReference type="Proteomes" id="UP001390339">
    <property type="component" value="Unassembled WGS sequence"/>
</dbReference>
<evidence type="ECO:0000313" key="3">
    <source>
        <dbReference type="EMBL" id="KAK8856046.1"/>
    </source>
</evidence>
<comment type="caution">
    <text evidence="3">The sequence shown here is derived from an EMBL/GenBank/DDBJ whole genome shotgun (WGS) entry which is preliminary data.</text>
</comment>
<keyword evidence="2" id="KW-0472">Membrane</keyword>